<dbReference type="InterPro" id="IPR036259">
    <property type="entry name" value="MFS_trans_sf"/>
</dbReference>
<accession>A0A2T9Y3Q3</accession>
<dbReference type="OrthoDB" id="6499973at2759"/>
<feature type="transmembrane region" description="Helical" evidence="2">
    <location>
        <begin position="438"/>
        <end position="457"/>
    </location>
</feature>
<keyword evidence="2" id="KW-1133">Transmembrane helix</keyword>
<protein>
    <recommendedName>
        <fullName evidence="5">Major facilitator superfamily (MFS) profile domain-containing protein</fullName>
    </recommendedName>
</protein>
<evidence type="ECO:0000313" key="4">
    <source>
        <dbReference type="Proteomes" id="UP000245609"/>
    </source>
</evidence>
<feature type="transmembrane region" description="Helical" evidence="2">
    <location>
        <begin position="637"/>
        <end position="655"/>
    </location>
</feature>
<feature type="transmembrane region" description="Helical" evidence="2">
    <location>
        <begin position="689"/>
        <end position="714"/>
    </location>
</feature>
<reference evidence="3 4" key="1">
    <citation type="journal article" date="2018" name="MBio">
        <title>Comparative Genomics Reveals the Core Gene Toolbox for the Fungus-Insect Symbiosis.</title>
        <authorList>
            <person name="Wang Y."/>
            <person name="Stata M."/>
            <person name="Wang W."/>
            <person name="Stajich J.E."/>
            <person name="White M.M."/>
            <person name="Moncalvo J.M."/>
        </authorList>
    </citation>
    <scope>NUCLEOTIDE SEQUENCE [LARGE SCALE GENOMIC DNA]</scope>
    <source>
        <strain evidence="3 4">SC-DP-2</strain>
    </source>
</reference>
<feature type="transmembrane region" description="Helical" evidence="2">
    <location>
        <begin position="535"/>
        <end position="553"/>
    </location>
</feature>
<dbReference type="Proteomes" id="UP000245609">
    <property type="component" value="Unassembled WGS sequence"/>
</dbReference>
<feature type="transmembrane region" description="Helical" evidence="2">
    <location>
        <begin position="499"/>
        <end position="523"/>
    </location>
</feature>
<gene>
    <name evidence="3" type="ORF">BB560_006574</name>
</gene>
<dbReference type="PANTHER" id="PTHR11360:SF284">
    <property type="entry name" value="EG:103B4.3 PROTEIN-RELATED"/>
    <property type="match status" value="1"/>
</dbReference>
<keyword evidence="2" id="KW-0812">Transmembrane</keyword>
<comment type="caution">
    <text evidence="3">The sequence shown here is derived from an EMBL/GenBank/DDBJ whole genome shotgun (WGS) entry which is preliminary data.</text>
</comment>
<evidence type="ECO:0008006" key="5">
    <source>
        <dbReference type="Google" id="ProtNLM"/>
    </source>
</evidence>
<feature type="transmembrane region" description="Helical" evidence="2">
    <location>
        <begin position="413"/>
        <end position="431"/>
    </location>
</feature>
<dbReference type="Gene3D" id="1.20.1250.20">
    <property type="entry name" value="MFS general substrate transporter like domains"/>
    <property type="match status" value="2"/>
</dbReference>
<dbReference type="InterPro" id="IPR050327">
    <property type="entry name" value="Proton-linked_MCT"/>
</dbReference>
<dbReference type="SUPFAM" id="SSF103473">
    <property type="entry name" value="MFS general substrate transporter"/>
    <property type="match status" value="1"/>
</dbReference>
<evidence type="ECO:0000313" key="3">
    <source>
        <dbReference type="EMBL" id="PVU86958.1"/>
    </source>
</evidence>
<feature type="transmembrane region" description="Helical" evidence="2">
    <location>
        <begin position="469"/>
        <end position="487"/>
    </location>
</feature>
<keyword evidence="2" id="KW-0472">Membrane</keyword>
<feature type="transmembrane region" description="Helical" evidence="2">
    <location>
        <begin position="734"/>
        <end position="752"/>
    </location>
</feature>
<feature type="transmembrane region" description="Helical" evidence="2">
    <location>
        <begin position="574"/>
        <end position="595"/>
    </location>
</feature>
<feature type="transmembrane region" description="Helical" evidence="2">
    <location>
        <begin position="610"/>
        <end position="630"/>
    </location>
</feature>
<name>A0A2T9Y3Q3_9FUNG</name>
<sequence>MSKQSSKGTDLSHNRDTRNTGDGIEREHETKSSYLSPFKRVSAIFTGKKSHHDEHNDNEDVASSTRHYPPPIDIAEFAAKLGKRSSTYGHNLNQGLENSATPELKIERDISESSSNDSGPDNHFLQDSEPRKKQQNIQVPDSGTSRKRKSKEIHGGLDGNASTDEETKSKQALSTFSIQADDKSTSKIVYNQRHTDIDGRYHSKKKNSSNGSASLAVPKHKSADISKPPSARLKNMDEIREEFQKAKDPPGITSLFPENNKHYSGKRSSARRIPSQRFSNLTLSGDEQKYLEELKDIASTDKENAYKKLTQMSGDSVSINIQDSNQLNEQRRNIAQSLMVPKKHNRLSLLDRNEIRYVDPDSKEGWKVVLSCFFIHFFSTSSQGLLYLYSKYRLNHYVDGVNYDSLLKYTDRMIMFGIIGTFFLFIGGFVSSYISFRLSFSFSAFVGSIFMAISLFISSFTTQGVPSYIFQYIFFGFGMGLTFYPAYCLPTHWFKKKIGLAMGVSISGALVGVFCLFPLIRYLLGSVGIRNTLRIHSLIILAGCSVASLGLKSHYLKSSVMKFFNTNILYDTRFVVLALVSILSGFGQFSVSLFISDICYINGLSQRQEGLGIIFLYLGTILGSNALGIASDKFGSLKIIGVSLALTGLFSAIFWTFAKSFAVIIVYFVLIGFANGGFAVALPISIRHLFGLVNLPTILPILMYSTSFIVVSVVPSLRPPKEFYPVYKRESIDLIVYGGVALFVSGVLCLLLPKMQHDYLRRLFKSQKRIQSAPIINEK</sequence>
<proteinExistence type="predicted"/>
<evidence type="ECO:0000256" key="1">
    <source>
        <dbReference type="SAM" id="MobiDB-lite"/>
    </source>
</evidence>
<organism evidence="3 4">
    <name type="scientific">Smittium megazygosporum</name>
    <dbReference type="NCBI Taxonomy" id="133381"/>
    <lineage>
        <taxon>Eukaryota</taxon>
        <taxon>Fungi</taxon>
        <taxon>Fungi incertae sedis</taxon>
        <taxon>Zoopagomycota</taxon>
        <taxon>Kickxellomycotina</taxon>
        <taxon>Harpellomycetes</taxon>
        <taxon>Harpellales</taxon>
        <taxon>Legeriomycetaceae</taxon>
        <taxon>Smittium</taxon>
    </lineage>
</organism>
<keyword evidence="4" id="KW-1185">Reference proteome</keyword>
<dbReference type="PANTHER" id="PTHR11360">
    <property type="entry name" value="MONOCARBOXYLATE TRANSPORTER"/>
    <property type="match status" value="1"/>
</dbReference>
<feature type="compositionally biased region" description="Basic and acidic residues" evidence="1">
    <location>
        <begin position="10"/>
        <end position="31"/>
    </location>
</feature>
<dbReference type="EMBL" id="MBFS01003385">
    <property type="protein sequence ID" value="PVU86958.1"/>
    <property type="molecule type" value="Genomic_DNA"/>
</dbReference>
<feature type="compositionally biased region" description="Polar residues" evidence="1">
    <location>
        <begin position="86"/>
        <end position="101"/>
    </location>
</feature>
<evidence type="ECO:0000256" key="2">
    <source>
        <dbReference type="SAM" id="Phobius"/>
    </source>
</evidence>
<feature type="region of interest" description="Disordered" evidence="1">
    <location>
        <begin position="86"/>
        <end position="232"/>
    </location>
</feature>
<feature type="region of interest" description="Disordered" evidence="1">
    <location>
        <begin position="244"/>
        <end position="274"/>
    </location>
</feature>
<dbReference type="AlphaFoldDB" id="A0A2T9Y3Q3"/>
<feature type="region of interest" description="Disordered" evidence="1">
    <location>
        <begin position="1"/>
        <end position="69"/>
    </location>
</feature>
<feature type="transmembrane region" description="Helical" evidence="2">
    <location>
        <begin position="661"/>
        <end position="682"/>
    </location>
</feature>